<evidence type="ECO:0000313" key="2">
    <source>
        <dbReference type="EMBL" id="KAH6597914.1"/>
    </source>
</evidence>
<proteinExistence type="predicted"/>
<comment type="caution">
    <text evidence="2">The sequence shown here is derived from an EMBL/GenBank/DDBJ whole genome shotgun (WGS) entry which is preliminary data.</text>
</comment>
<dbReference type="SUPFAM" id="SSF53474">
    <property type="entry name" value="alpha/beta-Hydrolases"/>
    <property type="match status" value="1"/>
</dbReference>
<dbReference type="InterPro" id="IPR006693">
    <property type="entry name" value="AB_hydrolase_lipase"/>
</dbReference>
<organism evidence="2 3">
    <name type="scientific">Batrachochytrium salamandrivorans</name>
    <dbReference type="NCBI Taxonomy" id="1357716"/>
    <lineage>
        <taxon>Eukaryota</taxon>
        <taxon>Fungi</taxon>
        <taxon>Fungi incertae sedis</taxon>
        <taxon>Chytridiomycota</taxon>
        <taxon>Chytridiomycota incertae sedis</taxon>
        <taxon>Chytridiomycetes</taxon>
        <taxon>Rhizophydiales</taxon>
        <taxon>Rhizophydiales incertae sedis</taxon>
        <taxon>Batrachochytrium</taxon>
    </lineage>
</organism>
<feature type="domain" description="Partial AB-hydrolase lipase" evidence="1">
    <location>
        <begin position="98"/>
        <end position="168"/>
    </location>
</feature>
<name>A0ABQ8FGH5_9FUNG</name>
<dbReference type="Pfam" id="PF04083">
    <property type="entry name" value="Abhydro_lipase"/>
    <property type="match status" value="1"/>
</dbReference>
<dbReference type="InterPro" id="IPR029058">
    <property type="entry name" value="AB_hydrolase_fold"/>
</dbReference>
<evidence type="ECO:0000313" key="3">
    <source>
        <dbReference type="Proteomes" id="UP001648503"/>
    </source>
</evidence>
<dbReference type="PANTHER" id="PTHR11005">
    <property type="entry name" value="LYSOSOMAL ACID LIPASE-RELATED"/>
    <property type="match status" value="1"/>
</dbReference>
<evidence type="ECO:0000259" key="1">
    <source>
        <dbReference type="Pfam" id="PF04083"/>
    </source>
</evidence>
<keyword evidence="3" id="KW-1185">Reference proteome</keyword>
<dbReference type="Gene3D" id="3.40.50.1820">
    <property type="entry name" value="alpha/beta hydrolase"/>
    <property type="match status" value="1"/>
</dbReference>
<dbReference type="EMBL" id="JAFCIX010000125">
    <property type="protein sequence ID" value="KAH6597914.1"/>
    <property type="molecule type" value="Genomic_DNA"/>
</dbReference>
<gene>
    <name evidence="2" type="ORF">BASA50_004069</name>
</gene>
<sequence>MTVQRATWLQHLHRIRLLLKTMLLQSIAHIVSTQLLLLLVSSALCERLVKLVMAMARTSPHKSTASTLNAGHYSPVLTIDESHIKPLSEPIPSASPSIEHYIHYHGYDAQRHIAITPDGFVLPLFRILKRPNATLLPSPTRSVPYGSKGPVLLVHGLFQSSGVFVTSGQSSLAFYLTEAGFDVWLGNNRCCEELHLNLSPNSTEFWDWSLDELARYDFPTMIEFVATKTQYEKITFIGHSQGNAQAFLGLSMNPSIAERLRCFIALAPAVYTGPLLRRGPTGMLMGCSSGVYQFIFGIKAFLPIMITVQKYVPSSIFATMAYGMFHHLFKWCDTNWNNIYKNSFFQFSPRPTSAKAIQHWGQNSQRGHIGLFGSLQNEADNLSTPDQLDILNLAAVTCPLVTIYGRRDLIVDGDRLARECRLKNLNVLYSEHIDEYEHLDVIWASTAPQRVFSKLVSLVNSLPLQ</sequence>
<dbReference type="Proteomes" id="UP001648503">
    <property type="component" value="Unassembled WGS sequence"/>
</dbReference>
<accession>A0ABQ8FGH5</accession>
<reference evidence="2 3" key="1">
    <citation type="submission" date="2021-02" db="EMBL/GenBank/DDBJ databases">
        <title>Variation within the Batrachochytrium salamandrivorans European outbreak.</title>
        <authorList>
            <person name="Kelly M."/>
            <person name="Pasmans F."/>
            <person name="Shea T.P."/>
            <person name="Munoz J.F."/>
            <person name="Carranza S."/>
            <person name="Cuomo C.A."/>
            <person name="Martel A."/>
        </authorList>
    </citation>
    <scope>NUCLEOTIDE SEQUENCE [LARGE SCALE GENOMIC DNA]</scope>
    <source>
        <strain evidence="2 3">AMFP18/2</strain>
    </source>
</reference>
<protein>
    <recommendedName>
        <fullName evidence="1">Partial AB-hydrolase lipase domain-containing protein</fullName>
    </recommendedName>
</protein>